<protein>
    <submittedName>
        <fullName evidence="7">Dual specificity kinase shkE isoform A</fullName>
    </submittedName>
</protein>
<dbReference type="Pfam" id="PF00076">
    <property type="entry name" value="RRM_1"/>
    <property type="match status" value="3"/>
</dbReference>
<feature type="compositionally biased region" description="Polar residues" evidence="4">
    <location>
        <begin position="468"/>
        <end position="478"/>
    </location>
</feature>
<evidence type="ECO:0000313" key="7">
    <source>
        <dbReference type="EMBL" id="PSC71653.1"/>
    </source>
</evidence>
<dbReference type="PANTHER" id="PTHR48032:SF6">
    <property type="entry name" value="RNA-BINDING (RRM_RBD_RNP MOTIFS) FAMILY PROTEIN"/>
    <property type="match status" value="1"/>
</dbReference>
<feature type="region of interest" description="Disordered" evidence="4">
    <location>
        <begin position="446"/>
        <end position="505"/>
    </location>
</feature>
<dbReference type="SMART" id="SM00220">
    <property type="entry name" value="S_TKc"/>
    <property type="match status" value="1"/>
</dbReference>
<dbReference type="GO" id="GO:0003729">
    <property type="term" value="F:mRNA binding"/>
    <property type="evidence" value="ECO:0007669"/>
    <property type="project" value="TreeGrafter"/>
</dbReference>
<evidence type="ECO:0000313" key="8">
    <source>
        <dbReference type="Proteomes" id="UP000239649"/>
    </source>
</evidence>
<dbReference type="PROSITE" id="PS50011">
    <property type="entry name" value="PROTEIN_KINASE_DOM"/>
    <property type="match status" value="1"/>
</dbReference>
<feature type="domain" description="RRM" evidence="6">
    <location>
        <begin position="48"/>
        <end position="124"/>
    </location>
</feature>
<dbReference type="Pfam" id="PF00069">
    <property type="entry name" value="Pkinase"/>
    <property type="match status" value="1"/>
</dbReference>
<keyword evidence="7" id="KW-0418">Kinase</keyword>
<feature type="domain" description="Protein kinase" evidence="5">
    <location>
        <begin position="697"/>
        <end position="1067"/>
    </location>
</feature>
<dbReference type="PANTHER" id="PTHR48032">
    <property type="entry name" value="RNA-BINDING PROTEIN MUSASHI HOMOLOG RBP6"/>
    <property type="match status" value="1"/>
</dbReference>
<dbReference type="Gene3D" id="3.30.200.20">
    <property type="entry name" value="Phosphorylase Kinase, domain 1"/>
    <property type="match status" value="1"/>
</dbReference>
<sequence length="1092" mass="114279">MMLHGDAAGGAGSVSSSSHDSLGELAAAQAVVGAAPAAEPELSELEQRKVVVLGVPWQTDDLTLQQHFRQFGPVEEAQIMREKYTGKSRGFGFVTFRHMADAARAVASEHAIDGRKCEAKFALPEGKVGSARTTRIFVARIPASVSDVHFRAYFEQFGICQDCYMPKDPSKQGHRGIGFVTYASPESVELVMSQTHILNGNEIAIDRATPKEKGSAGVLLPGRLSMSQPNLALSGGGGSAHGGAAYGLLRPPSAASPNSLSNSLLMAGRQGSHAALPLGSIGSSGLLGSPPGQQLLQSNGSAHGGSYHGGSYGGGSYHGGSGGSYHGGSSGYQSGSYHGGSYHGGQSASGSYHGGQLSGGGDGSYHGGNAYGGGLSMGSGMGGGLAGFGSAAVNIANANLAALQQQAAALQQQLNSSALGSSLDTSSPSQLISLLSANSAAAAAGGGMGGAGRYGGQPGASSASSQGDLSTFLGQQQDPAVHGGWLRSTLPPPPGGSLTGSGNLLGPASARAGPRIFIGKLNKETSEQDVKEHFQRFGFVLDVYLPRDKNNKREHRGFGFVTFETEAAIQRVVAHGPHHIRGSIVAIDAAVPRQEEVVLALDSGLAASAALAAGADRETAEALHAMEVLSLEGSGRGRALLRPNLELSSHPSGQLSTRASGGWKSARNVLTAVSTTAKFATLRDLVGTDSFIDPPRLRMVKHLGEGAFAKVQLAELYPEGETPTAGQGSKEVRGVREVAVKTLRRELLEDAEQVQLFVKEVQLMRKLRHRNIVEFMGCSWQPASVDASGASTPREMYFCQEYCAGGSLGDIVRKQMINPFKRMYSDADAVRWCLQVAQALQYLHGSRPVVIHRDLKLENVMLTSENVASADAKLGDFGLARLTAAGEKEKITRLNKLLSQPKGNWDAATRNSSKKLDSLLDRMLSNTTVRSDRTAPTIGELSAPSFLSSGASWGAISTREMTGRTGSFGYMAPEVSREQQYNAQADIFSLAMCMYCLCCRTIPTLQIMLNGDESDLELYAAKVAEGYRPPLLPSLPGSVKKAIEECWKGDPGLRPTAREVVEKLQAICNSGELSTECSSSGGKPAGGCCTVM</sequence>
<dbReference type="GO" id="GO:0004672">
    <property type="term" value="F:protein kinase activity"/>
    <property type="evidence" value="ECO:0007669"/>
    <property type="project" value="InterPro"/>
</dbReference>
<evidence type="ECO:0000259" key="5">
    <source>
        <dbReference type="PROSITE" id="PS50011"/>
    </source>
</evidence>
<dbReference type="Gene3D" id="1.10.510.10">
    <property type="entry name" value="Transferase(Phosphotransferase) domain 1"/>
    <property type="match status" value="1"/>
</dbReference>
<dbReference type="STRING" id="554055.A0A2P6VC35"/>
<dbReference type="GO" id="GO:0006417">
    <property type="term" value="P:regulation of translation"/>
    <property type="evidence" value="ECO:0007669"/>
    <property type="project" value="TreeGrafter"/>
</dbReference>
<dbReference type="InterPro" id="IPR001245">
    <property type="entry name" value="Ser-Thr/Tyr_kinase_cat_dom"/>
</dbReference>
<dbReference type="Proteomes" id="UP000239649">
    <property type="component" value="Unassembled WGS sequence"/>
</dbReference>
<dbReference type="SMART" id="SM00360">
    <property type="entry name" value="RRM"/>
    <property type="match status" value="3"/>
</dbReference>
<organism evidence="7 8">
    <name type="scientific">Micractinium conductrix</name>
    <dbReference type="NCBI Taxonomy" id="554055"/>
    <lineage>
        <taxon>Eukaryota</taxon>
        <taxon>Viridiplantae</taxon>
        <taxon>Chlorophyta</taxon>
        <taxon>core chlorophytes</taxon>
        <taxon>Trebouxiophyceae</taxon>
        <taxon>Chlorellales</taxon>
        <taxon>Chlorellaceae</taxon>
        <taxon>Chlorella clade</taxon>
        <taxon>Micractinium</taxon>
    </lineage>
</organism>
<keyword evidence="8" id="KW-1185">Reference proteome</keyword>
<dbReference type="PROSITE" id="PS50102">
    <property type="entry name" value="RRM"/>
    <property type="match status" value="3"/>
</dbReference>
<keyword evidence="7" id="KW-0808">Transferase</keyword>
<dbReference type="InterPro" id="IPR000719">
    <property type="entry name" value="Prot_kinase_dom"/>
</dbReference>
<dbReference type="SUPFAM" id="SSF56112">
    <property type="entry name" value="Protein kinase-like (PK-like)"/>
    <property type="match status" value="1"/>
</dbReference>
<evidence type="ECO:0000256" key="2">
    <source>
        <dbReference type="ARBA" id="ARBA00022884"/>
    </source>
</evidence>
<dbReference type="AlphaFoldDB" id="A0A2P6VC35"/>
<proteinExistence type="predicted"/>
<evidence type="ECO:0000256" key="1">
    <source>
        <dbReference type="ARBA" id="ARBA00022737"/>
    </source>
</evidence>
<evidence type="ECO:0000259" key="6">
    <source>
        <dbReference type="PROSITE" id="PS50102"/>
    </source>
</evidence>
<feature type="domain" description="RRM" evidence="6">
    <location>
        <begin position="514"/>
        <end position="592"/>
    </location>
</feature>
<dbReference type="OrthoDB" id="508192at2759"/>
<dbReference type="GO" id="GO:0005524">
    <property type="term" value="F:ATP binding"/>
    <property type="evidence" value="ECO:0007669"/>
    <property type="project" value="InterPro"/>
</dbReference>
<dbReference type="InterPro" id="IPR008271">
    <property type="entry name" value="Ser/Thr_kinase_AS"/>
</dbReference>
<dbReference type="EMBL" id="LHPF02000014">
    <property type="protein sequence ID" value="PSC71653.1"/>
    <property type="molecule type" value="Genomic_DNA"/>
</dbReference>
<comment type="caution">
    <text evidence="7">The sequence shown here is derived from an EMBL/GenBank/DDBJ whole genome shotgun (WGS) entry which is preliminary data.</text>
</comment>
<feature type="compositionally biased region" description="Gly residues" evidence="4">
    <location>
        <begin position="446"/>
        <end position="458"/>
    </location>
</feature>
<dbReference type="Pfam" id="PF07714">
    <property type="entry name" value="PK_Tyr_Ser-Thr"/>
    <property type="match status" value="1"/>
</dbReference>
<dbReference type="InterPro" id="IPR012677">
    <property type="entry name" value="Nucleotide-bd_a/b_plait_sf"/>
</dbReference>
<keyword evidence="1" id="KW-0677">Repeat</keyword>
<feature type="domain" description="RRM" evidence="6">
    <location>
        <begin position="134"/>
        <end position="210"/>
    </location>
</feature>
<dbReference type="Gene3D" id="3.30.70.330">
    <property type="match status" value="3"/>
</dbReference>
<reference evidence="7 8" key="1">
    <citation type="journal article" date="2018" name="Plant J.">
        <title>Genome sequences of Chlorella sorokiniana UTEX 1602 and Micractinium conductrix SAG 241.80: implications to maltose excretion by a green alga.</title>
        <authorList>
            <person name="Arriola M.B."/>
            <person name="Velmurugan N."/>
            <person name="Zhang Y."/>
            <person name="Plunkett M.H."/>
            <person name="Hondzo H."/>
            <person name="Barney B.M."/>
        </authorList>
    </citation>
    <scope>NUCLEOTIDE SEQUENCE [LARGE SCALE GENOMIC DNA]</scope>
    <source>
        <strain evidence="7 8">SAG 241.80</strain>
    </source>
</reference>
<keyword evidence="2 3" id="KW-0694">RNA-binding</keyword>
<dbReference type="PROSITE" id="PS00108">
    <property type="entry name" value="PROTEIN_KINASE_ST"/>
    <property type="match status" value="1"/>
</dbReference>
<gene>
    <name evidence="7" type="ORF">C2E20_5059</name>
</gene>
<evidence type="ECO:0000256" key="4">
    <source>
        <dbReference type="SAM" id="MobiDB-lite"/>
    </source>
</evidence>
<accession>A0A2P6VC35</accession>
<evidence type="ECO:0000256" key="3">
    <source>
        <dbReference type="PROSITE-ProRule" id="PRU00176"/>
    </source>
</evidence>
<dbReference type="SUPFAM" id="SSF54928">
    <property type="entry name" value="RNA-binding domain, RBD"/>
    <property type="match status" value="3"/>
</dbReference>
<dbReference type="InterPro" id="IPR011009">
    <property type="entry name" value="Kinase-like_dom_sf"/>
</dbReference>
<dbReference type="InterPro" id="IPR000504">
    <property type="entry name" value="RRM_dom"/>
</dbReference>
<name>A0A2P6VC35_9CHLO</name>
<dbReference type="InterPro" id="IPR035979">
    <property type="entry name" value="RBD_domain_sf"/>
</dbReference>